<proteinExistence type="predicted"/>
<dbReference type="RefSeq" id="WP_149561154.1">
    <property type="nucleotide sequence ID" value="NZ_CP040804.1"/>
</dbReference>
<protein>
    <recommendedName>
        <fullName evidence="4">DUF4190 domain-containing protein</fullName>
    </recommendedName>
</protein>
<keyword evidence="1" id="KW-0812">Transmembrane</keyword>
<evidence type="ECO:0000313" key="3">
    <source>
        <dbReference type="Proteomes" id="UP000322622"/>
    </source>
</evidence>
<name>A0AB37CJQ3_STRSL</name>
<feature type="transmembrane region" description="Helical" evidence="1">
    <location>
        <begin position="7"/>
        <end position="28"/>
    </location>
</feature>
<dbReference type="AlphaFoldDB" id="A0AB37CJQ3"/>
<evidence type="ECO:0000313" key="2">
    <source>
        <dbReference type="EMBL" id="QEM31952.1"/>
    </source>
</evidence>
<organism evidence="2 3">
    <name type="scientific">Streptococcus salivarius</name>
    <dbReference type="NCBI Taxonomy" id="1304"/>
    <lineage>
        <taxon>Bacteria</taxon>
        <taxon>Bacillati</taxon>
        <taxon>Bacillota</taxon>
        <taxon>Bacilli</taxon>
        <taxon>Lactobacillales</taxon>
        <taxon>Streptococcaceae</taxon>
        <taxon>Streptococcus</taxon>
    </lineage>
</organism>
<keyword evidence="1" id="KW-0472">Membrane</keyword>
<feature type="transmembrane region" description="Helical" evidence="1">
    <location>
        <begin position="48"/>
        <end position="73"/>
    </location>
</feature>
<dbReference type="Proteomes" id="UP000322622">
    <property type="component" value="Chromosome"/>
</dbReference>
<evidence type="ECO:0000256" key="1">
    <source>
        <dbReference type="SAM" id="Phobius"/>
    </source>
</evidence>
<gene>
    <name evidence="2" type="ORF">FHI56_03250</name>
</gene>
<accession>A0AB37CJQ3</accession>
<reference evidence="2 3" key="1">
    <citation type="submission" date="2019-06" db="EMBL/GenBank/DDBJ databases">
        <title>Complete genome sequence of Streptococcus salivarius LAB813.</title>
        <authorList>
            <person name="Levesque C.M."/>
            <person name="Gong S.-G."/>
            <person name="Dufour D."/>
            <person name="Barbour A."/>
        </authorList>
    </citation>
    <scope>NUCLEOTIDE SEQUENCE [LARGE SCALE GENOMIC DNA]</scope>
    <source>
        <strain evidence="2 3">LAB813</strain>
    </source>
</reference>
<keyword evidence="1" id="KW-1133">Transmembrane helix</keyword>
<sequence>MEVVTKIITIMGGLVAIGGLGWCFVGSIDFFQGKKNQNAQQTDNGMSSMIYGGGIAAVASGIAAAIVAAINAIQF</sequence>
<evidence type="ECO:0008006" key="4">
    <source>
        <dbReference type="Google" id="ProtNLM"/>
    </source>
</evidence>
<dbReference type="EMBL" id="CP040804">
    <property type="protein sequence ID" value="QEM31952.1"/>
    <property type="molecule type" value="Genomic_DNA"/>
</dbReference>